<name>A0ABS5K401_9BACT</name>
<gene>
    <name evidence="1" type="ORF">KEM10_23210</name>
</gene>
<proteinExistence type="predicted"/>
<accession>A0ABS5K401</accession>
<dbReference type="Proteomes" id="UP000708576">
    <property type="component" value="Unassembled WGS sequence"/>
</dbReference>
<sequence length="119" mass="14283">MNELPEEFELMSFFEVEPIKADKDSDVPFYYNILTYVIKSDLEKIEIIISPSYGDIEIFWEQNNILKFNWRFYDIETLKIEKRDNIECMKITFDSENMSDCFLWVKPSFKIIGGMNITH</sequence>
<evidence type="ECO:0000313" key="2">
    <source>
        <dbReference type="Proteomes" id="UP000708576"/>
    </source>
</evidence>
<dbReference type="EMBL" id="JAGUCO010000049">
    <property type="protein sequence ID" value="MBS2101214.1"/>
    <property type="molecule type" value="Genomic_DNA"/>
</dbReference>
<reference evidence="1 2" key="1">
    <citation type="journal article" date="2015" name="Int. J. Syst. Evol. Microbiol.">
        <title>Carboxylicivirga linearis sp. nov., isolated from a sea cucumber culture pond.</title>
        <authorList>
            <person name="Wang F.Q."/>
            <person name="Zhou Y.X."/>
            <person name="Lin X.Z."/>
            <person name="Chen G.J."/>
            <person name="Du Z.J."/>
        </authorList>
    </citation>
    <scope>NUCLEOTIDE SEQUENCE [LARGE SCALE GENOMIC DNA]</scope>
    <source>
        <strain evidence="1 2">FB218</strain>
    </source>
</reference>
<keyword evidence="2" id="KW-1185">Reference proteome</keyword>
<dbReference type="RefSeq" id="WP_212220566.1">
    <property type="nucleotide sequence ID" value="NZ_JAGUCO010000049.1"/>
</dbReference>
<organism evidence="1 2">
    <name type="scientific">Carboxylicivirga linearis</name>
    <dbReference type="NCBI Taxonomy" id="1628157"/>
    <lineage>
        <taxon>Bacteria</taxon>
        <taxon>Pseudomonadati</taxon>
        <taxon>Bacteroidota</taxon>
        <taxon>Bacteroidia</taxon>
        <taxon>Marinilabiliales</taxon>
        <taxon>Marinilabiliaceae</taxon>
        <taxon>Carboxylicivirga</taxon>
    </lineage>
</organism>
<protein>
    <submittedName>
        <fullName evidence="1">Uncharacterized protein</fullName>
    </submittedName>
</protein>
<comment type="caution">
    <text evidence="1">The sequence shown here is derived from an EMBL/GenBank/DDBJ whole genome shotgun (WGS) entry which is preliminary data.</text>
</comment>
<evidence type="ECO:0000313" key="1">
    <source>
        <dbReference type="EMBL" id="MBS2101214.1"/>
    </source>
</evidence>